<feature type="region of interest" description="Disordered" evidence="1">
    <location>
        <begin position="672"/>
        <end position="694"/>
    </location>
</feature>
<reference evidence="3" key="2">
    <citation type="submission" date="2022-01" db="EMBL/GenBank/DDBJ databases">
        <authorList>
            <person name="Yamashiro T."/>
            <person name="Shiraishi A."/>
            <person name="Satake H."/>
            <person name="Nakayama K."/>
        </authorList>
    </citation>
    <scope>NUCLEOTIDE SEQUENCE</scope>
</reference>
<gene>
    <name evidence="3" type="ORF">Tco_0681237</name>
</gene>
<dbReference type="InterPro" id="IPR036397">
    <property type="entry name" value="RNaseH_sf"/>
</dbReference>
<comment type="caution">
    <text evidence="3">The sequence shown here is derived from an EMBL/GenBank/DDBJ whole genome shotgun (WGS) entry which is preliminary data.</text>
</comment>
<organism evidence="3 4">
    <name type="scientific">Tanacetum coccineum</name>
    <dbReference type="NCBI Taxonomy" id="301880"/>
    <lineage>
        <taxon>Eukaryota</taxon>
        <taxon>Viridiplantae</taxon>
        <taxon>Streptophyta</taxon>
        <taxon>Embryophyta</taxon>
        <taxon>Tracheophyta</taxon>
        <taxon>Spermatophyta</taxon>
        <taxon>Magnoliopsida</taxon>
        <taxon>eudicotyledons</taxon>
        <taxon>Gunneridae</taxon>
        <taxon>Pentapetalae</taxon>
        <taxon>asterids</taxon>
        <taxon>campanulids</taxon>
        <taxon>Asterales</taxon>
        <taxon>Asteraceae</taxon>
        <taxon>Asteroideae</taxon>
        <taxon>Anthemideae</taxon>
        <taxon>Anthemidinae</taxon>
        <taxon>Tanacetum</taxon>
    </lineage>
</organism>
<dbReference type="EMBL" id="BQNB010009666">
    <property type="protein sequence ID" value="GJS66673.1"/>
    <property type="molecule type" value="Genomic_DNA"/>
</dbReference>
<dbReference type="InterPro" id="IPR039537">
    <property type="entry name" value="Retrotran_Ty1/copia-like"/>
</dbReference>
<reference evidence="3" key="1">
    <citation type="journal article" date="2022" name="Int. J. Mol. Sci.">
        <title>Draft Genome of Tanacetum Coccineum: Genomic Comparison of Closely Related Tanacetum-Family Plants.</title>
        <authorList>
            <person name="Yamashiro T."/>
            <person name="Shiraishi A."/>
            <person name="Nakayama K."/>
            <person name="Satake H."/>
        </authorList>
    </citation>
    <scope>NUCLEOTIDE SEQUENCE</scope>
</reference>
<dbReference type="SUPFAM" id="SSF53098">
    <property type="entry name" value="Ribonuclease H-like"/>
    <property type="match status" value="1"/>
</dbReference>
<dbReference type="PANTHER" id="PTHR42648:SF32">
    <property type="entry name" value="RIBONUCLEASE H-LIKE DOMAIN, GAG-PRE-INTEGRASE DOMAIN PROTEIN-RELATED"/>
    <property type="match status" value="1"/>
</dbReference>
<evidence type="ECO:0000259" key="2">
    <source>
        <dbReference type="PROSITE" id="PS50994"/>
    </source>
</evidence>
<dbReference type="InterPro" id="IPR001584">
    <property type="entry name" value="Integrase_cat-core"/>
</dbReference>
<dbReference type="Gene3D" id="3.30.420.10">
    <property type="entry name" value="Ribonuclease H-like superfamily/Ribonuclease H"/>
    <property type="match status" value="1"/>
</dbReference>
<keyword evidence="4" id="KW-1185">Reference proteome</keyword>
<dbReference type="CDD" id="cd09272">
    <property type="entry name" value="RNase_HI_RT_Ty1"/>
    <property type="match status" value="1"/>
</dbReference>
<dbReference type="PROSITE" id="PS50994">
    <property type="entry name" value="INTEGRASE"/>
    <property type="match status" value="1"/>
</dbReference>
<dbReference type="Proteomes" id="UP001151760">
    <property type="component" value="Unassembled WGS sequence"/>
</dbReference>
<protein>
    <submittedName>
        <fullName evidence="3">Ribonuclease H-like domain-containing protein</fullName>
    </submittedName>
</protein>
<accession>A0ABQ4XMR0</accession>
<sequence>MDLMSAQNNTIAKLPLLKQGDYEMWRLRIEQYIQLQDYALWEIIENGNSFIPVARTTTHADGTSTSIIPIQSRFGGNDATKKTQKTLLKQTYENFNASSSESLTSSSTSPEIVRPKCLTKGLKHGICIQLLEVQIEDTTHIPVSTASTPVSTASTSDNAACLSDATVYAFLANQPHGSQSVHKDLEQIHDDDLEEMDLKWQLALLKQESKKDILLESAETLEVKMAGAMLAVDGAGFDWSFMAEEEVPTNMALMAFSDSEVQKDKTCSSICLKSFETLKTQYDKLRVEYNKTEFDLANYKRALASVEEHLPYYKQHEATSLIDNNKKGLGYNVVPPPLMGLFVPPLIDLSHSGIEKLSAINFVGYGVKVDKIVSENSSVETKKTSDAPIIEDWVSDCEEDEIVSKVSGKVPISTARQSSPRAAVPISIARPVNTAAPKSLVNGSSKGGKISGKGTIRTGIENQLNHRVKIIRSDNGTEFKNQDLNQFCNSKGIKREYSNARTPQQNGVAERKNRTLIEAARTMLVDSLLPIPFWAEAVDIACYVQNRVLVTKPHNKTPYELLIRKPPIKFMRPFRCPVSILNTLDHLGKFDGKADEGVLVGYSIRNGLKWLFDIDSLTNTMNYHPVSARNRANVNACIETRSDTEQAKKEKVPDQEYILLPLLHTSSYGPSTFEEAVSSPHDDVAGKKINQDPTIEEDHTLKDDVDDMLHQEKMATKHPDDARSQFKEECDAPLCKGMRTRTRSTNNFNTVRTPLNTANINDYPDDPLMPELEDTAKIHSIGIFGNAYDDSPNIPIDDQSVGAEADFNNMEPSINDKYVVGILKKFDFWSIRTASTPIESNKPLVKDEDGKDIDVHVYRSMIGSLMDSPLKLEAFSESDYGGASLDRKLTTGGCQFLGRRLISWQCKKQTIMANSTTEVEYVAAANYCGQVLWIQSQMMDYGFNFMHTKIHIDNESTISVIKNPVAHSRTKHIEIRFHFIRDCYEKRLIEVIKIHTDSNVADLLTKGFDVTRFNFLVVSIRMLNL</sequence>
<evidence type="ECO:0000313" key="4">
    <source>
        <dbReference type="Proteomes" id="UP001151760"/>
    </source>
</evidence>
<dbReference type="PANTHER" id="PTHR42648">
    <property type="entry name" value="TRANSPOSASE, PUTATIVE-RELATED"/>
    <property type="match status" value="1"/>
</dbReference>
<name>A0ABQ4XMR0_9ASTR</name>
<feature type="compositionally biased region" description="Basic and acidic residues" evidence="1">
    <location>
        <begin position="680"/>
        <end position="694"/>
    </location>
</feature>
<feature type="domain" description="Integrase catalytic" evidence="2">
    <location>
        <begin position="384"/>
        <end position="566"/>
    </location>
</feature>
<dbReference type="InterPro" id="IPR012337">
    <property type="entry name" value="RNaseH-like_sf"/>
</dbReference>
<evidence type="ECO:0000256" key="1">
    <source>
        <dbReference type="SAM" id="MobiDB-lite"/>
    </source>
</evidence>
<proteinExistence type="predicted"/>
<evidence type="ECO:0000313" key="3">
    <source>
        <dbReference type="EMBL" id="GJS66673.1"/>
    </source>
</evidence>